<accession>A0ABR6C4C5</accession>
<dbReference type="InterPro" id="IPR046858">
    <property type="entry name" value="ChrB_N"/>
</dbReference>
<evidence type="ECO:0000313" key="4">
    <source>
        <dbReference type="Proteomes" id="UP000587524"/>
    </source>
</evidence>
<evidence type="ECO:0000313" key="3">
    <source>
        <dbReference type="EMBL" id="MBA9019862.1"/>
    </source>
</evidence>
<protein>
    <recommendedName>
        <fullName evidence="5">ChrB protein</fullName>
    </recommendedName>
</protein>
<organism evidence="3 4">
    <name type="scientific">Aminobacter ciceronei</name>
    <dbReference type="NCBI Taxonomy" id="150723"/>
    <lineage>
        <taxon>Bacteria</taxon>
        <taxon>Pseudomonadati</taxon>
        <taxon>Pseudomonadota</taxon>
        <taxon>Alphaproteobacteria</taxon>
        <taxon>Hyphomicrobiales</taxon>
        <taxon>Phyllobacteriaceae</taxon>
        <taxon>Aminobacter</taxon>
    </lineage>
</organism>
<dbReference type="Pfam" id="PF20229">
    <property type="entry name" value="ChrB_N"/>
    <property type="match status" value="1"/>
</dbReference>
<dbReference type="InterPro" id="IPR018634">
    <property type="entry name" value="ChrB_C"/>
</dbReference>
<comment type="caution">
    <text evidence="3">The sequence shown here is derived from an EMBL/GenBank/DDBJ whole genome shotgun (WGS) entry which is preliminary data.</text>
</comment>
<evidence type="ECO:0008006" key="5">
    <source>
        <dbReference type="Google" id="ProtNLM"/>
    </source>
</evidence>
<feature type="domain" description="ChrB C-terminal" evidence="1">
    <location>
        <begin position="194"/>
        <end position="325"/>
    </location>
</feature>
<dbReference type="Proteomes" id="UP000587524">
    <property type="component" value="Unassembled WGS sequence"/>
</dbReference>
<evidence type="ECO:0000259" key="2">
    <source>
        <dbReference type="Pfam" id="PF20229"/>
    </source>
</evidence>
<reference evidence="3 4" key="1">
    <citation type="submission" date="2020-08" db="EMBL/GenBank/DDBJ databases">
        <title>Genomic Encyclopedia of Type Strains, Phase IV (KMG-IV): sequencing the most valuable type-strain genomes for metagenomic binning, comparative biology and taxonomic classification.</title>
        <authorList>
            <person name="Goeker M."/>
        </authorList>
    </citation>
    <scope>NUCLEOTIDE SEQUENCE [LARGE SCALE GENOMIC DNA]</scope>
    <source>
        <strain evidence="3 4">DSM 17455</strain>
    </source>
</reference>
<feature type="domain" description="ChrB N-terminal" evidence="2">
    <location>
        <begin position="29"/>
        <end position="173"/>
    </location>
</feature>
<dbReference type="EMBL" id="JACJHZ010000007">
    <property type="protein sequence ID" value="MBA9019862.1"/>
    <property type="molecule type" value="Genomic_DNA"/>
</dbReference>
<name>A0ABR6C4C5_9HYPH</name>
<dbReference type="Pfam" id="PF09828">
    <property type="entry name" value="ChrB_C"/>
    <property type="match status" value="1"/>
</dbReference>
<keyword evidence="4" id="KW-1185">Reference proteome</keyword>
<evidence type="ECO:0000259" key="1">
    <source>
        <dbReference type="Pfam" id="PF09828"/>
    </source>
</evidence>
<sequence>MNMDDDIIRADRRWLLLIHQLPSKPAYFRVKIWRRLQGIGAVAVKSTVYALPANSETQEDFEWLLKEIVEGGGEAMVCEARLIDGLSDAQARALFDAARDQDYEAIAKETRALTDRFDAIATSEEKAEARSLTSRLRKRLADIAAIDFFGATGRLSAESLVTGIERKLAEDTEMAKQSPEAMAHTPTALKGRVWVTREGVHVDRIACSWLIRRFIDQDAVIRFVPGKGYEPKAGDLRFDMFEGEITHEGDRCSFEVLLTRAGIADPALQAISEIVHDIDLKDGKFGREETTGIASLITGVCAANPQDEQRIAQGSSVFDNLYQYFRSKRA</sequence>
<gene>
    <name evidence="3" type="ORF">HNQ97_001857</name>
</gene>
<proteinExistence type="predicted"/>